<dbReference type="Gramene" id="LPERR05G16540.1">
    <property type="protein sequence ID" value="LPERR05G16540.1"/>
    <property type="gene ID" value="LPERR05G16540"/>
</dbReference>
<dbReference type="EnsemblPlants" id="LPERR05G16540.1">
    <property type="protein sequence ID" value="LPERR05G16540.1"/>
    <property type="gene ID" value="LPERR05G16540"/>
</dbReference>
<dbReference type="HOGENOM" id="CLU_1043362_0_0_1"/>
<name>A0A0D9WHV7_9ORYZ</name>
<keyword evidence="3" id="KW-1185">Reference proteome</keyword>
<feature type="region of interest" description="Disordered" evidence="1">
    <location>
        <begin position="198"/>
        <end position="222"/>
    </location>
</feature>
<feature type="compositionally biased region" description="Basic and acidic residues" evidence="1">
    <location>
        <begin position="135"/>
        <end position="149"/>
    </location>
</feature>
<proteinExistence type="predicted"/>
<reference evidence="2" key="3">
    <citation type="submission" date="2015-04" db="UniProtKB">
        <authorList>
            <consortium name="EnsemblPlants"/>
        </authorList>
    </citation>
    <scope>IDENTIFICATION</scope>
</reference>
<accession>A0A0D9WHV7</accession>
<evidence type="ECO:0000313" key="3">
    <source>
        <dbReference type="Proteomes" id="UP000032180"/>
    </source>
</evidence>
<reference evidence="3" key="2">
    <citation type="submission" date="2013-12" db="EMBL/GenBank/DDBJ databases">
        <authorList>
            <person name="Yu Y."/>
            <person name="Lee S."/>
            <person name="de Baynast K."/>
            <person name="Wissotski M."/>
            <person name="Liu L."/>
            <person name="Talag J."/>
            <person name="Goicoechea J."/>
            <person name="Angelova A."/>
            <person name="Jetty R."/>
            <person name="Kudrna D."/>
            <person name="Golser W."/>
            <person name="Rivera L."/>
            <person name="Zhang J."/>
            <person name="Wing R."/>
        </authorList>
    </citation>
    <scope>NUCLEOTIDE SEQUENCE</scope>
</reference>
<reference evidence="2 3" key="1">
    <citation type="submission" date="2012-08" db="EMBL/GenBank/DDBJ databases">
        <title>Oryza genome evolution.</title>
        <authorList>
            <person name="Wing R.A."/>
        </authorList>
    </citation>
    <scope>NUCLEOTIDE SEQUENCE</scope>
</reference>
<dbReference type="AlphaFoldDB" id="A0A0D9WHV7"/>
<feature type="region of interest" description="Disordered" evidence="1">
    <location>
        <begin position="132"/>
        <end position="158"/>
    </location>
</feature>
<protein>
    <submittedName>
        <fullName evidence="2">Uncharacterized protein</fullName>
    </submittedName>
</protein>
<evidence type="ECO:0000313" key="2">
    <source>
        <dbReference type="EnsemblPlants" id="LPERR05G16540.1"/>
    </source>
</evidence>
<feature type="region of interest" description="Disordered" evidence="1">
    <location>
        <begin position="27"/>
        <end position="61"/>
    </location>
</feature>
<evidence type="ECO:0000256" key="1">
    <source>
        <dbReference type="SAM" id="MobiDB-lite"/>
    </source>
</evidence>
<organism evidence="2 3">
    <name type="scientific">Leersia perrieri</name>
    <dbReference type="NCBI Taxonomy" id="77586"/>
    <lineage>
        <taxon>Eukaryota</taxon>
        <taxon>Viridiplantae</taxon>
        <taxon>Streptophyta</taxon>
        <taxon>Embryophyta</taxon>
        <taxon>Tracheophyta</taxon>
        <taxon>Spermatophyta</taxon>
        <taxon>Magnoliopsida</taxon>
        <taxon>Liliopsida</taxon>
        <taxon>Poales</taxon>
        <taxon>Poaceae</taxon>
        <taxon>BOP clade</taxon>
        <taxon>Oryzoideae</taxon>
        <taxon>Oryzeae</taxon>
        <taxon>Oryzinae</taxon>
        <taxon>Leersia</taxon>
    </lineage>
</organism>
<dbReference type="Proteomes" id="UP000032180">
    <property type="component" value="Chromosome 5"/>
</dbReference>
<sequence length="267" mass="29538">MDLPPSQHVEKILLYCHGPLPARETESCRESRLLRQNSTREKKKRAQGHATRGGITSRECPRRRNPPKCLWLLLDSTRSRAIHLQPNPFLLRAHAFAEPDAASRSIVRLAPTSPDPLPSPAELGYRKGLTSSKAARLEEAQEPPGEPRGDGGGARASIRRTGAVVRGRRIGAVVWGRRIGVASFLGAEQHADASKSNSCIAQHAESSRSNSGKEQRACASSSKRQARSVITLSMKSWIAISRTCSINLEILLHQTWRRFMSRMTQML</sequence>